<feature type="domain" description="EamA" evidence="9">
    <location>
        <begin position="17"/>
        <end position="152"/>
    </location>
</feature>
<feature type="transmembrane region" description="Helical" evidence="8">
    <location>
        <begin position="17"/>
        <end position="35"/>
    </location>
</feature>
<keyword evidence="3" id="KW-0813">Transport</keyword>
<dbReference type="Proteomes" id="UP000247454">
    <property type="component" value="Unassembled WGS sequence"/>
</dbReference>
<feature type="transmembrane region" description="Helical" evidence="8">
    <location>
        <begin position="47"/>
        <end position="68"/>
    </location>
</feature>
<dbReference type="NCBIfam" id="TIGR00688">
    <property type="entry name" value="rarD"/>
    <property type="match status" value="1"/>
</dbReference>
<dbReference type="SUPFAM" id="SSF103481">
    <property type="entry name" value="Multidrug resistance efflux transporter EmrE"/>
    <property type="match status" value="2"/>
</dbReference>
<comment type="caution">
    <text evidence="10">The sequence shown here is derived from an EMBL/GenBank/DDBJ whole genome shotgun (WGS) entry which is preliminary data.</text>
</comment>
<evidence type="ECO:0000256" key="7">
    <source>
        <dbReference type="ARBA" id="ARBA00023136"/>
    </source>
</evidence>
<sequence>MIDNTLDRAPISDGVRGFSFALSAFLMWGFLPLYMKQVSHIPPAEVVAHRVLWSIPAAAIVLFLMGNLKDIAAALRNPRMLLMACLTAGLITVNWGIYVWAIADGRTLETALGYYINPILNVLLGAVLLKESLNRAQMVAVGLAVAAVVLLTVKAGGLPWVSLALALSFGFYGFFRKTLPIGPSQGFMLEVLILSIPALGYIFWLLGTGQDHFVAGPSWNVFLLTMAGPVTAAPLICYAFGAKLLRYTTIGIMQYVGPTIIFLIAVFWFKEPFSTVQFIAFALIWAGLAIYTWSSLAEARKKNSEQ</sequence>
<keyword evidence="5 8" id="KW-0812">Transmembrane</keyword>
<feature type="transmembrane region" description="Helical" evidence="8">
    <location>
        <begin position="80"/>
        <end position="100"/>
    </location>
</feature>
<comment type="subcellular location">
    <subcellularLocation>
        <location evidence="1">Cell membrane</location>
        <topology evidence="1">Multi-pass membrane protein</topology>
    </subcellularLocation>
</comment>
<organism evidence="10 11">
    <name type="scientific">Phyllobacterium leguminum</name>
    <dbReference type="NCBI Taxonomy" id="314237"/>
    <lineage>
        <taxon>Bacteria</taxon>
        <taxon>Pseudomonadati</taxon>
        <taxon>Pseudomonadota</taxon>
        <taxon>Alphaproteobacteria</taxon>
        <taxon>Hyphomicrobiales</taxon>
        <taxon>Phyllobacteriaceae</taxon>
        <taxon>Phyllobacterium</taxon>
    </lineage>
</organism>
<dbReference type="GO" id="GO:0005886">
    <property type="term" value="C:plasma membrane"/>
    <property type="evidence" value="ECO:0007669"/>
    <property type="project" value="UniProtKB-SubCell"/>
</dbReference>
<comment type="similarity">
    <text evidence="2">Belongs to the EamA transporter family.</text>
</comment>
<dbReference type="PANTHER" id="PTHR22911">
    <property type="entry name" value="ACYL-MALONYL CONDENSING ENZYME-RELATED"/>
    <property type="match status" value="1"/>
</dbReference>
<dbReference type="OrthoDB" id="369870at2"/>
<reference evidence="10 11" key="1">
    <citation type="submission" date="2018-06" db="EMBL/GenBank/DDBJ databases">
        <title>Genomic Encyclopedia of Type Strains, Phase III (KMG-III): the genomes of soil and plant-associated and newly described type strains.</title>
        <authorList>
            <person name="Whitman W."/>
        </authorList>
    </citation>
    <scope>NUCLEOTIDE SEQUENCE [LARGE SCALE GENOMIC DNA]</scope>
    <source>
        <strain evidence="10 11">ORS 1419</strain>
    </source>
</reference>
<dbReference type="InterPro" id="IPR000620">
    <property type="entry name" value="EamA_dom"/>
</dbReference>
<keyword evidence="4" id="KW-1003">Cell membrane</keyword>
<evidence type="ECO:0000256" key="2">
    <source>
        <dbReference type="ARBA" id="ARBA00007362"/>
    </source>
</evidence>
<protein>
    <submittedName>
        <fullName evidence="10">Chloramphenicol-sensitive protein RarD</fullName>
    </submittedName>
</protein>
<feature type="transmembrane region" description="Helical" evidence="8">
    <location>
        <begin position="275"/>
        <end position="293"/>
    </location>
</feature>
<accession>A0A318T7P0</accession>
<evidence type="ECO:0000256" key="6">
    <source>
        <dbReference type="ARBA" id="ARBA00022989"/>
    </source>
</evidence>
<evidence type="ECO:0000259" key="9">
    <source>
        <dbReference type="Pfam" id="PF00892"/>
    </source>
</evidence>
<proteinExistence type="inferred from homology"/>
<evidence type="ECO:0000256" key="5">
    <source>
        <dbReference type="ARBA" id="ARBA00022692"/>
    </source>
</evidence>
<evidence type="ECO:0000256" key="1">
    <source>
        <dbReference type="ARBA" id="ARBA00004651"/>
    </source>
</evidence>
<dbReference type="PANTHER" id="PTHR22911:SF137">
    <property type="entry name" value="SOLUTE CARRIER FAMILY 35 MEMBER G2-RELATED"/>
    <property type="match status" value="1"/>
</dbReference>
<feature type="transmembrane region" description="Helical" evidence="8">
    <location>
        <begin position="136"/>
        <end position="153"/>
    </location>
</feature>
<feature type="transmembrane region" description="Helical" evidence="8">
    <location>
        <begin position="252"/>
        <end position="269"/>
    </location>
</feature>
<evidence type="ECO:0000313" key="11">
    <source>
        <dbReference type="Proteomes" id="UP000247454"/>
    </source>
</evidence>
<gene>
    <name evidence="10" type="ORF">C7477_107140</name>
</gene>
<feature type="transmembrane region" description="Helical" evidence="8">
    <location>
        <begin position="187"/>
        <end position="207"/>
    </location>
</feature>
<evidence type="ECO:0000256" key="8">
    <source>
        <dbReference type="SAM" id="Phobius"/>
    </source>
</evidence>
<dbReference type="InterPro" id="IPR004626">
    <property type="entry name" value="RarD"/>
</dbReference>
<dbReference type="AlphaFoldDB" id="A0A318T7P0"/>
<name>A0A318T7P0_9HYPH</name>
<keyword evidence="6 8" id="KW-1133">Transmembrane helix</keyword>
<evidence type="ECO:0000313" key="10">
    <source>
        <dbReference type="EMBL" id="PYE88497.1"/>
    </source>
</evidence>
<feature type="transmembrane region" description="Helical" evidence="8">
    <location>
        <begin position="219"/>
        <end position="240"/>
    </location>
</feature>
<keyword evidence="7 8" id="KW-0472">Membrane</keyword>
<feature type="transmembrane region" description="Helical" evidence="8">
    <location>
        <begin position="159"/>
        <end position="175"/>
    </location>
</feature>
<evidence type="ECO:0000256" key="4">
    <source>
        <dbReference type="ARBA" id="ARBA00022475"/>
    </source>
</evidence>
<dbReference type="InterPro" id="IPR037185">
    <property type="entry name" value="EmrE-like"/>
</dbReference>
<dbReference type="Pfam" id="PF00892">
    <property type="entry name" value="EamA"/>
    <property type="match status" value="1"/>
</dbReference>
<feature type="transmembrane region" description="Helical" evidence="8">
    <location>
        <begin position="112"/>
        <end position="129"/>
    </location>
</feature>
<dbReference type="EMBL" id="QJTF01000007">
    <property type="protein sequence ID" value="PYE88497.1"/>
    <property type="molecule type" value="Genomic_DNA"/>
</dbReference>
<dbReference type="RefSeq" id="WP_110750912.1">
    <property type="nucleotide sequence ID" value="NZ_QJTF01000007.1"/>
</dbReference>
<evidence type="ECO:0000256" key="3">
    <source>
        <dbReference type="ARBA" id="ARBA00022448"/>
    </source>
</evidence>
<keyword evidence="11" id="KW-1185">Reference proteome</keyword>